<evidence type="ECO:0008006" key="4">
    <source>
        <dbReference type="Google" id="ProtNLM"/>
    </source>
</evidence>
<accession>A0A6J5QXZ6</accession>
<protein>
    <recommendedName>
        <fullName evidence="4">Calcineurin-like phosphoesterase domain-containing protein</fullName>
    </recommendedName>
</protein>
<gene>
    <name evidence="2" type="ORF">UFOVP1007_29</name>
    <name evidence="3" type="ORF">UFOVP1159_29</name>
    <name evidence="1" type="ORF">UFOVP927_34</name>
</gene>
<dbReference type="InterPro" id="IPR029052">
    <property type="entry name" value="Metallo-depent_PP-like"/>
</dbReference>
<dbReference type="EMBL" id="LR796958">
    <property type="protein sequence ID" value="CAB4178155.1"/>
    <property type="molecule type" value="Genomic_DNA"/>
</dbReference>
<name>A0A6J5QXZ6_9CAUD</name>
<dbReference type="EMBL" id="LR796868">
    <property type="protein sequence ID" value="CAB4171859.1"/>
    <property type="molecule type" value="Genomic_DNA"/>
</dbReference>
<reference evidence="3" key="1">
    <citation type="submission" date="2020-05" db="EMBL/GenBank/DDBJ databases">
        <authorList>
            <person name="Chiriac C."/>
            <person name="Salcher M."/>
            <person name="Ghai R."/>
            <person name="Kavagutti S V."/>
        </authorList>
    </citation>
    <scope>NUCLEOTIDE SEQUENCE</scope>
</reference>
<proteinExistence type="predicted"/>
<evidence type="ECO:0000313" key="1">
    <source>
        <dbReference type="EMBL" id="CAB4171859.1"/>
    </source>
</evidence>
<evidence type="ECO:0000313" key="3">
    <source>
        <dbReference type="EMBL" id="CAB4187427.1"/>
    </source>
</evidence>
<dbReference type="SUPFAM" id="SSF56300">
    <property type="entry name" value="Metallo-dependent phosphatases"/>
    <property type="match status" value="1"/>
</dbReference>
<evidence type="ECO:0000313" key="2">
    <source>
        <dbReference type="EMBL" id="CAB4178155.1"/>
    </source>
</evidence>
<organism evidence="3">
    <name type="scientific">uncultured Caudovirales phage</name>
    <dbReference type="NCBI Taxonomy" id="2100421"/>
    <lineage>
        <taxon>Viruses</taxon>
        <taxon>Duplodnaviria</taxon>
        <taxon>Heunggongvirae</taxon>
        <taxon>Uroviricota</taxon>
        <taxon>Caudoviricetes</taxon>
        <taxon>Peduoviridae</taxon>
        <taxon>Maltschvirus</taxon>
        <taxon>Maltschvirus maltsch</taxon>
    </lineage>
</organism>
<dbReference type="EMBL" id="LR797108">
    <property type="protein sequence ID" value="CAB4187427.1"/>
    <property type="molecule type" value="Genomic_DNA"/>
</dbReference>
<sequence length="246" mass="27212">MKHPIPFQVVGDIHGSELDERATEACLAFTESFKPKIRVIAGDLWDFSAIRKGASADEQAQSMAEDYEAGVAFANRFFKGGAENHLMLGNHDVRIFDLAASKEGVRQDLGARMVADVQSLARKNKAKLWPYDSRLGVLEIGKLKVVHGYHAGMAACAAHSRIYGNVIFGHVHSIESFQTPGLQQQEARAIGCLCKLDMDYVNRKTGKLRWAHGWAAGHLFEDGSYSLWQIRGINGKFYAPTGLECF</sequence>